<dbReference type="EMBL" id="FNCJ01000018">
    <property type="protein sequence ID" value="SDI19896.1"/>
    <property type="molecule type" value="Genomic_DNA"/>
</dbReference>
<organism evidence="2 3">
    <name type="scientific">Paraburkholderia phenazinium</name>
    <dbReference type="NCBI Taxonomy" id="60549"/>
    <lineage>
        <taxon>Bacteria</taxon>
        <taxon>Pseudomonadati</taxon>
        <taxon>Pseudomonadota</taxon>
        <taxon>Betaproteobacteria</taxon>
        <taxon>Burkholderiales</taxon>
        <taxon>Burkholderiaceae</taxon>
        <taxon>Paraburkholderia</taxon>
    </lineage>
</organism>
<evidence type="ECO:0000256" key="1">
    <source>
        <dbReference type="SAM" id="Phobius"/>
    </source>
</evidence>
<accession>A0A1G8ILR0</accession>
<evidence type="ECO:0000313" key="3">
    <source>
        <dbReference type="Proteomes" id="UP000199706"/>
    </source>
</evidence>
<keyword evidence="1" id="KW-0472">Membrane</keyword>
<sequence>MVSISKLGSWFMLTIMSYVIVTLVNRPPAP</sequence>
<dbReference type="Proteomes" id="UP000199706">
    <property type="component" value="Unassembled WGS sequence"/>
</dbReference>
<gene>
    <name evidence="2" type="ORF">SAMN05216466_118160</name>
</gene>
<feature type="transmembrane region" description="Helical" evidence="1">
    <location>
        <begin position="7"/>
        <end position="24"/>
    </location>
</feature>
<evidence type="ECO:0000313" key="2">
    <source>
        <dbReference type="EMBL" id="SDI19896.1"/>
    </source>
</evidence>
<reference evidence="2 3" key="1">
    <citation type="submission" date="2016-10" db="EMBL/GenBank/DDBJ databases">
        <authorList>
            <person name="de Groot N.N."/>
        </authorList>
    </citation>
    <scope>NUCLEOTIDE SEQUENCE [LARGE SCALE GENOMIC DNA]</scope>
    <source>
        <strain evidence="2 3">LMG 2247</strain>
    </source>
</reference>
<name>A0A1G8ILR0_9BURK</name>
<keyword evidence="1" id="KW-0812">Transmembrane</keyword>
<keyword evidence="1" id="KW-1133">Transmembrane helix</keyword>
<protein>
    <submittedName>
        <fullName evidence="2">Uncharacterized protein</fullName>
    </submittedName>
</protein>
<dbReference type="AlphaFoldDB" id="A0A1G8ILR0"/>
<proteinExistence type="predicted"/>